<dbReference type="AlphaFoldDB" id="A0A6J4SJY5"/>
<gene>
    <name evidence="2" type="ORF">AVDCRST_MAG13-2266</name>
</gene>
<organism evidence="2">
    <name type="scientific">uncultured Solirubrobacteraceae bacterium</name>
    <dbReference type="NCBI Taxonomy" id="1162706"/>
    <lineage>
        <taxon>Bacteria</taxon>
        <taxon>Bacillati</taxon>
        <taxon>Actinomycetota</taxon>
        <taxon>Thermoleophilia</taxon>
        <taxon>Solirubrobacterales</taxon>
        <taxon>Solirubrobacteraceae</taxon>
        <taxon>environmental samples</taxon>
    </lineage>
</organism>
<name>A0A6J4SJY5_9ACTN</name>
<protein>
    <submittedName>
        <fullName evidence="2">Uncharacterized protein</fullName>
    </submittedName>
</protein>
<dbReference type="EMBL" id="CADCVO010000362">
    <property type="protein sequence ID" value="CAA9501157.1"/>
    <property type="molecule type" value="Genomic_DNA"/>
</dbReference>
<sequence>MIARMLDSADTGARGARFTGIERPNEVEPSIEMLFRHVGAQGEAIRLLAREVQDLRAACAVGRADD</sequence>
<accession>A0A6J4SJY5</accession>
<feature type="region of interest" description="Disordered" evidence="1">
    <location>
        <begin position="1"/>
        <end position="21"/>
    </location>
</feature>
<evidence type="ECO:0000313" key="2">
    <source>
        <dbReference type="EMBL" id="CAA9501157.1"/>
    </source>
</evidence>
<proteinExistence type="predicted"/>
<reference evidence="2" key="1">
    <citation type="submission" date="2020-02" db="EMBL/GenBank/DDBJ databases">
        <authorList>
            <person name="Meier V. D."/>
        </authorList>
    </citation>
    <scope>NUCLEOTIDE SEQUENCE</scope>
    <source>
        <strain evidence="2">AVDCRST_MAG13</strain>
    </source>
</reference>
<evidence type="ECO:0000256" key="1">
    <source>
        <dbReference type="SAM" id="MobiDB-lite"/>
    </source>
</evidence>